<organism evidence="1 2">
    <name type="scientific">Mobilisporobacter senegalensis</name>
    <dbReference type="NCBI Taxonomy" id="1329262"/>
    <lineage>
        <taxon>Bacteria</taxon>
        <taxon>Bacillati</taxon>
        <taxon>Bacillota</taxon>
        <taxon>Clostridia</taxon>
        <taxon>Lachnospirales</taxon>
        <taxon>Lachnospiraceae</taxon>
        <taxon>Mobilisporobacter</taxon>
    </lineage>
</organism>
<name>A0A3N1XP93_9FIRM</name>
<evidence type="ECO:0000313" key="2">
    <source>
        <dbReference type="Proteomes" id="UP000273083"/>
    </source>
</evidence>
<keyword evidence="2" id="KW-1185">Reference proteome</keyword>
<accession>A0A3N1XP93</accession>
<dbReference type="AlphaFoldDB" id="A0A3N1XP93"/>
<dbReference type="EMBL" id="RJVG01000005">
    <property type="protein sequence ID" value="ROR28068.1"/>
    <property type="molecule type" value="Genomic_DNA"/>
</dbReference>
<protein>
    <submittedName>
        <fullName evidence="1">Uncharacterized protein</fullName>
    </submittedName>
</protein>
<evidence type="ECO:0000313" key="1">
    <source>
        <dbReference type="EMBL" id="ROR28068.1"/>
    </source>
</evidence>
<comment type="caution">
    <text evidence="1">The sequence shown here is derived from an EMBL/GenBank/DDBJ whole genome shotgun (WGS) entry which is preliminary data.</text>
</comment>
<gene>
    <name evidence="1" type="ORF">EDD66_1056</name>
</gene>
<dbReference type="Proteomes" id="UP000273083">
    <property type="component" value="Unassembled WGS sequence"/>
</dbReference>
<reference evidence="1 2" key="1">
    <citation type="submission" date="2018-11" db="EMBL/GenBank/DDBJ databases">
        <title>Genomic Encyclopedia of Type Strains, Phase IV (KMG-IV): sequencing the most valuable type-strain genomes for metagenomic binning, comparative biology and taxonomic classification.</title>
        <authorList>
            <person name="Goeker M."/>
        </authorList>
    </citation>
    <scope>NUCLEOTIDE SEQUENCE [LARGE SCALE GENOMIC DNA]</scope>
    <source>
        <strain evidence="1 2">DSM 26537</strain>
    </source>
</reference>
<proteinExistence type="predicted"/>
<sequence length="33" mass="3654">MARGMTMAASLITHDYTVYVEVGGDSYIGKIFR</sequence>